<gene>
    <name evidence="1" type="ordered locus">Pogu_2009</name>
</gene>
<dbReference type="PRINTS" id="PR00419">
    <property type="entry name" value="ADXRDTASE"/>
</dbReference>
<dbReference type="Gene3D" id="3.50.50.60">
    <property type="entry name" value="FAD/NAD(P)-binding domain"/>
    <property type="match status" value="1"/>
</dbReference>
<dbReference type="AlphaFoldDB" id="H6QB39"/>
<evidence type="ECO:0000313" key="1">
    <source>
        <dbReference type="EMBL" id="AFA40036.1"/>
    </source>
</evidence>
<dbReference type="KEGG" id="pog:Pogu_2009"/>
<dbReference type="HOGENOM" id="CLU_862275_0_0_2"/>
<accession>H6QB39</accession>
<proteinExistence type="predicted"/>
<keyword evidence="2" id="KW-1185">Reference proteome</keyword>
<dbReference type="eggNOG" id="arCOG01293">
    <property type="taxonomic scope" value="Archaea"/>
</dbReference>
<dbReference type="Proteomes" id="UP000009062">
    <property type="component" value="Chromosome"/>
</dbReference>
<protein>
    <submittedName>
        <fullName evidence="1">Uncharacterized protein</fullName>
    </submittedName>
</protein>
<organism evidence="1 2">
    <name type="scientific">Pyrobaculum oguniense (strain DSM 13380 / JCM 10595 / TE7)</name>
    <dbReference type="NCBI Taxonomy" id="698757"/>
    <lineage>
        <taxon>Archaea</taxon>
        <taxon>Thermoproteota</taxon>
        <taxon>Thermoprotei</taxon>
        <taxon>Thermoproteales</taxon>
        <taxon>Thermoproteaceae</taxon>
        <taxon>Pyrobaculum</taxon>
    </lineage>
</organism>
<dbReference type="Gene3D" id="3.40.50.720">
    <property type="entry name" value="NAD(P)-binding Rossmann-like Domain"/>
    <property type="match status" value="1"/>
</dbReference>
<dbReference type="Pfam" id="PF13450">
    <property type="entry name" value="NAD_binding_8"/>
    <property type="match status" value="1"/>
</dbReference>
<dbReference type="SUPFAM" id="SSF51905">
    <property type="entry name" value="FAD/NAD(P)-binding domain"/>
    <property type="match status" value="1"/>
</dbReference>
<name>H6QB39_PYROT</name>
<reference evidence="1 2" key="1">
    <citation type="journal article" date="2012" name="Stand. Genomic Sci.">
        <title>Complete genome sequence of Pyrobaculum oguniense.</title>
        <authorList>
            <person name="Bernick D.L."/>
            <person name="Karplus K."/>
            <person name="Lui L.M."/>
            <person name="Coker J.K."/>
            <person name="Murphy J.N."/>
            <person name="Chan P.P."/>
            <person name="Cozen A.E."/>
            <person name="Lowe T.M."/>
        </authorList>
    </citation>
    <scope>NUCLEOTIDE SEQUENCE [LARGE SCALE GENOMIC DNA]</scope>
    <source>
        <strain evidence="1 2">TE7</strain>
    </source>
</reference>
<dbReference type="STRING" id="698757.Pogu_2009"/>
<evidence type="ECO:0000313" key="2">
    <source>
        <dbReference type="Proteomes" id="UP000009062"/>
    </source>
</evidence>
<dbReference type="EMBL" id="CP003316">
    <property type="protein sequence ID" value="AFA40036.1"/>
    <property type="molecule type" value="Genomic_DNA"/>
</dbReference>
<sequence>MARFIIVGAGLAGLYLAEKLHDRGHEVVVLERLERPGGVWILHGEFEIKEYPWVRLGVTALAIQDNCVYTDVGRFCGDYVVEATGFREKTLAELGIFGSRPSGVYPLWAAMRIVEFGWRPGRRVAIYGCNRWAQGLAKKLADVGVETEVFGPSPWCEKRVVVRELKGSERLAGVVTDAGTYNVDTLIVAEVVSHSWLGGRYRVGNSAIVIDEIEYAKKAVDLFIKSLEEGGFLVRAAGLEAFPPVTTGEVVVKLPAPGVIDICGVETAVNEQYAVVRVREGCLLRYVRRA</sequence>
<dbReference type="InterPro" id="IPR036188">
    <property type="entry name" value="FAD/NAD-bd_sf"/>
</dbReference>